<dbReference type="RefSeq" id="WP_206962778.1">
    <property type="nucleotide sequence ID" value="NZ_BAAAJJ010000003.1"/>
</dbReference>
<proteinExistence type="predicted"/>
<gene>
    <name evidence="1" type="ORF">J0695_16325</name>
</gene>
<dbReference type="Proteomes" id="UP000664167">
    <property type="component" value="Unassembled WGS sequence"/>
</dbReference>
<dbReference type="EMBL" id="JAFLRJ010000149">
    <property type="protein sequence ID" value="MBO0513354.1"/>
    <property type="molecule type" value="Genomic_DNA"/>
</dbReference>
<name>A0A939F803_9ACTN</name>
<keyword evidence="2" id="KW-1185">Reference proteome</keyword>
<evidence type="ECO:0000313" key="1">
    <source>
        <dbReference type="EMBL" id="MBO0513354.1"/>
    </source>
</evidence>
<protein>
    <recommendedName>
        <fullName evidence="3">Holin</fullName>
    </recommendedName>
</protein>
<reference evidence="1" key="1">
    <citation type="submission" date="2021-03" db="EMBL/GenBank/DDBJ databases">
        <title>Streptomyces poriferae sp. nov., a novel marine sponge-derived Actinobacteria species with anti-MRSA activity.</title>
        <authorList>
            <person name="Sandoval-Powers M."/>
            <person name="Kralova S."/>
            <person name="Nguyen G.-S."/>
            <person name="Fawwal D."/>
            <person name="Degnes K."/>
            <person name="Klinkenberg G."/>
            <person name="Sletta H."/>
            <person name="Wentzel A."/>
            <person name="Liles M.R."/>
        </authorList>
    </citation>
    <scope>NUCLEOTIDE SEQUENCE</scope>
    <source>
        <strain evidence="1">DSM 41794</strain>
    </source>
</reference>
<dbReference type="AlphaFoldDB" id="A0A939F803"/>
<accession>A0A939F803</accession>
<evidence type="ECO:0008006" key="3">
    <source>
        <dbReference type="Google" id="ProtNLM"/>
    </source>
</evidence>
<organism evidence="1 2">
    <name type="scientific">Streptomyces beijiangensis</name>
    <dbReference type="NCBI Taxonomy" id="163361"/>
    <lineage>
        <taxon>Bacteria</taxon>
        <taxon>Bacillati</taxon>
        <taxon>Actinomycetota</taxon>
        <taxon>Actinomycetes</taxon>
        <taxon>Kitasatosporales</taxon>
        <taxon>Streptomycetaceae</taxon>
        <taxon>Streptomyces</taxon>
    </lineage>
</organism>
<sequence>MTEPTRRAVRTAVQTLFALVAAVPLLAQDPAAAGLPGIAVAVAVSAAVSRLMAVPAVERLLPGWLRKEGANVGD</sequence>
<evidence type="ECO:0000313" key="2">
    <source>
        <dbReference type="Proteomes" id="UP000664167"/>
    </source>
</evidence>
<comment type="caution">
    <text evidence="1">The sequence shown here is derived from an EMBL/GenBank/DDBJ whole genome shotgun (WGS) entry which is preliminary data.</text>
</comment>